<dbReference type="RefSeq" id="WP_237382454.1">
    <property type="nucleotide sequence ID" value="NZ_CP071793.1"/>
</dbReference>
<reference evidence="1" key="1">
    <citation type="submission" date="2021-03" db="EMBL/GenBank/DDBJ databases">
        <title>Acanthopleuribacteraceae sp. M133.</title>
        <authorList>
            <person name="Wang G."/>
        </authorList>
    </citation>
    <scope>NUCLEOTIDE SEQUENCE</scope>
    <source>
        <strain evidence="1">M133</strain>
    </source>
</reference>
<dbReference type="EMBL" id="CP071793">
    <property type="protein sequence ID" value="QTD52346.1"/>
    <property type="molecule type" value="Genomic_DNA"/>
</dbReference>
<dbReference type="AlphaFoldDB" id="A0A8A4TQU2"/>
<name>A0A8A4TQU2_SULCO</name>
<protein>
    <submittedName>
        <fullName evidence="1">Uncharacterized protein</fullName>
    </submittedName>
</protein>
<evidence type="ECO:0000313" key="1">
    <source>
        <dbReference type="EMBL" id="QTD52346.1"/>
    </source>
</evidence>
<organism evidence="1 2">
    <name type="scientific">Sulfidibacter corallicola</name>
    <dbReference type="NCBI Taxonomy" id="2818388"/>
    <lineage>
        <taxon>Bacteria</taxon>
        <taxon>Pseudomonadati</taxon>
        <taxon>Acidobacteriota</taxon>
        <taxon>Holophagae</taxon>
        <taxon>Acanthopleuribacterales</taxon>
        <taxon>Acanthopleuribacteraceae</taxon>
        <taxon>Sulfidibacter</taxon>
    </lineage>
</organism>
<gene>
    <name evidence="1" type="ORF">J3U87_07710</name>
</gene>
<proteinExistence type="predicted"/>
<evidence type="ECO:0000313" key="2">
    <source>
        <dbReference type="Proteomes" id="UP000663929"/>
    </source>
</evidence>
<keyword evidence="2" id="KW-1185">Reference proteome</keyword>
<dbReference type="KEGG" id="scor:J3U87_07710"/>
<accession>A0A8A4TQU2</accession>
<sequence length="90" mass="9987">MKTIFVFLSLCFGLISSLGLLAFQAYHRDEIAWRQEAAHGVLATDLAHLNQCILELNESLSECERLPGYLPDETCVDTALENWTTCATGP</sequence>
<dbReference type="Proteomes" id="UP000663929">
    <property type="component" value="Chromosome"/>
</dbReference>